<dbReference type="STRING" id="540747.SAMN04488031_105307"/>
<organism evidence="2 3">
    <name type="scientific">Roseovarius indicus</name>
    <dbReference type="NCBI Taxonomy" id="540747"/>
    <lineage>
        <taxon>Bacteria</taxon>
        <taxon>Pseudomonadati</taxon>
        <taxon>Pseudomonadota</taxon>
        <taxon>Alphaproteobacteria</taxon>
        <taxon>Rhodobacterales</taxon>
        <taxon>Roseobacteraceae</taxon>
        <taxon>Roseovarius</taxon>
    </lineage>
</organism>
<sequence>MTAPAQKTASAEAISGRHSAAESPRIDKLLEVVNHPLTWAAEFLDDSASLPALPLIFWLTEEFEPQTVLTVGGTTGTAHLAFCQAAEHLGLDTLCCNADCSAGGAEAFDKACARYAGRRRVSTVNGLDETGEVDILAVNLSQDAARREKELAQMAARVTEAGALLLYGPGLSDSLIAGVPAPDMKVLVFGRAAPQMALFLAPGAPSPLSELAALPADSAERQAFDRFLDRQGQMHRLDLMARGAGPRPLESTRDLAPPPSRHSEDVERLLAKLLELEEDRIATRRNRPEAVTAEPEPHTPAADLPTTGTGPDLSERVHDMEAEIAFLQQRVQDGERHLKDIRTSTSWRITAPLRVLVRAVRRIRGR</sequence>
<comment type="caution">
    <text evidence="2">The sequence shown here is derived from an EMBL/GenBank/DDBJ whole genome shotgun (WGS) entry which is preliminary data.</text>
</comment>
<proteinExistence type="predicted"/>
<feature type="region of interest" description="Disordered" evidence="1">
    <location>
        <begin position="281"/>
        <end position="314"/>
    </location>
</feature>
<protein>
    <submittedName>
        <fullName evidence="2">Uncharacterized protein</fullName>
    </submittedName>
</protein>
<dbReference type="Proteomes" id="UP000051401">
    <property type="component" value="Unassembled WGS sequence"/>
</dbReference>
<dbReference type="OrthoDB" id="9783791at2"/>
<evidence type="ECO:0000256" key="1">
    <source>
        <dbReference type="SAM" id="MobiDB-lite"/>
    </source>
</evidence>
<dbReference type="EMBL" id="LAXI01000012">
    <property type="protein sequence ID" value="KRS16702.1"/>
    <property type="molecule type" value="Genomic_DNA"/>
</dbReference>
<evidence type="ECO:0000313" key="3">
    <source>
        <dbReference type="Proteomes" id="UP000051401"/>
    </source>
</evidence>
<feature type="region of interest" description="Disordered" evidence="1">
    <location>
        <begin position="241"/>
        <end position="265"/>
    </location>
</feature>
<dbReference type="AlphaFoldDB" id="A0A0T5P6Z6"/>
<dbReference type="RefSeq" id="WP_143100469.1">
    <property type="nucleotide sequence ID" value="NZ_CP031598.1"/>
</dbReference>
<name>A0A0T5P6Z6_9RHOB</name>
<accession>A0A0T5P6Z6</accession>
<gene>
    <name evidence="2" type="ORF">XM52_17595</name>
</gene>
<keyword evidence="3" id="KW-1185">Reference proteome</keyword>
<reference evidence="2 3" key="1">
    <citation type="submission" date="2015-04" db="EMBL/GenBank/DDBJ databases">
        <title>The draft genome sequence of Roseovarius indicus B108T.</title>
        <authorList>
            <person name="Li G."/>
            <person name="Lai Q."/>
            <person name="Shao Z."/>
            <person name="Yan P."/>
        </authorList>
    </citation>
    <scope>NUCLEOTIDE SEQUENCE [LARGE SCALE GENOMIC DNA]</scope>
    <source>
        <strain evidence="2 3">B108</strain>
    </source>
</reference>
<evidence type="ECO:0000313" key="2">
    <source>
        <dbReference type="EMBL" id="KRS16702.1"/>
    </source>
</evidence>
<dbReference type="PATRIC" id="fig|540747.5.peg.1255"/>